<evidence type="ECO:0000256" key="4">
    <source>
        <dbReference type="ARBA" id="ARBA00022692"/>
    </source>
</evidence>
<feature type="transmembrane region" description="Helical" evidence="9">
    <location>
        <begin position="198"/>
        <end position="217"/>
    </location>
</feature>
<comment type="subcellular location">
    <subcellularLocation>
        <location evidence="1">Membrane</location>
        <topology evidence="1">Multi-pass membrane protein</topology>
    </subcellularLocation>
</comment>
<evidence type="ECO:0000256" key="1">
    <source>
        <dbReference type="ARBA" id="ARBA00004141"/>
    </source>
</evidence>
<feature type="transmembrane region" description="Helical" evidence="9">
    <location>
        <begin position="6"/>
        <end position="27"/>
    </location>
</feature>
<dbReference type="InterPro" id="IPR050277">
    <property type="entry name" value="Sodium:Solute_Symporter"/>
</dbReference>
<keyword evidence="11" id="KW-1185">Reference proteome</keyword>
<evidence type="ECO:0000256" key="2">
    <source>
        <dbReference type="ARBA" id="ARBA00006434"/>
    </source>
</evidence>
<feature type="transmembrane region" description="Helical" evidence="9">
    <location>
        <begin position="336"/>
        <end position="364"/>
    </location>
</feature>
<dbReference type="EMBL" id="CP093846">
    <property type="protein sequence ID" value="UNS98865.1"/>
    <property type="molecule type" value="Genomic_DNA"/>
</dbReference>
<accession>A0ABY3XWM4</accession>
<feature type="region of interest" description="Disordered" evidence="8">
    <location>
        <begin position="511"/>
        <end position="572"/>
    </location>
</feature>
<keyword evidence="5 9" id="KW-1133">Transmembrane helix</keyword>
<reference evidence="10 11" key="1">
    <citation type="journal article" date="2023" name="Microbiol. Spectr.">
        <title>Synergy between Genome Mining, Metabolomics, and Bioinformatics Uncovers Antibacterial Chlorinated Carbazole Alkaloids and Their Biosynthetic Gene Cluster from Streptomyces tubbatahanensis sp. nov., a Novel Actinomycete Isolated from Sulu Sea, Philippines.</title>
        <authorList>
            <person name="Tenebro C.P."/>
            <person name="Trono D.J.V.L."/>
            <person name="Balida L.A.P."/>
            <person name="Bayog L.K.A."/>
            <person name="Bruna J.R."/>
            <person name="Sabido E.M."/>
            <person name="Caspe D.P.C."/>
            <person name="de Los Santos E.L.C."/>
            <person name="Saludes J.P."/>
            <person name="Dalisay D.S."/>
        </authorList>
    </citation>
    <scope>NUCLEOTIDE SEQUENCE [LARGE SCALE GENOMIC DNA]</scope>
    <source>
        <strain evidence="10 11">DSD3025</strain>
    </source>
</reference>
<evidence type="ECO:0000256" key="8">
    <source>
        <dbReference type="SAM" id="MobiDB-lite"/>
    </source>
</evidence>
<feature type="transmembrane region" description="Helical" evidence="9">
    <location>
        <begin position="439"/>
        <end position="460"/>
    </location>
</feature>
<proteinExistence type="inferred from homology"/>
<feature type="transmembrane region" description="Helical" evidence="9">
    <location>
        <begin position="293"/>
        <end position="316"/>
    </location>
</feature>
<dbReference type="PANTHER" id="PTHR48086">
    <property type="entry name" value="SODIUM/PROLINE SYMPORTER-RELATED"/>
    <property type="match status" value="1"/>
</dbReference>
<evidence type="ECO:0000313" key="10">
    <source>
        <dbReference type="EMBL" id="UNS98865.1"/>
    </source>
</evidence>
<evidence type="ECO:0000256" key="9">
    <source>
        <dbReference type="SAM" id="Phobius"/>
    </source>
</evidence>
<protein>
    <submittedName>
        <fullName evidence="10">Sodium:solute symporter family protein</fullName>
    </submittedName>
</protein>
<dbReference type="RefSeq" id="WP_242754202.1">
    <property type="nucleotide sequence ID" value="NZ_CP093846.1"/>
</dbReference>
<feature type="transmembrane region" description="Helical" evidence="9">
    <location>
        <begin position="255"/>
        <end position="272"/>
    </location>
</feature>
<feature type="transmembrane region" description="Helical" evidence="9">
    <location>
        <begin position="167"/>
        <end position="186"/>
    </location>
</feature>
<dbReference type="Pfam" id="PF00474">
    <property type="entry name" value="SSF"/>
    <property type="match status" value="1"/>
</dbReference>
<dbReference type="InterPro" id="IPR001734">
    <property type="entry name" value="Na/solute_symporter"/>
</dbReference>
<evidence type="ECO:0000313" key="11">
    <source>
        <dbReference type="Proteomes" id="UP001202244"/>
    </source>
</evidence>
<feature type="compositionally biased region" description="Basic and acidic residues" evidence="8">
    <location>
        <begin position="550"/>
        <end position="566"/>
    </location>
</feature>
<feature type="transmembrane region" description="Helical" evidence="9">
    <location>
        <begin position="385"/>
        <end position="404"/>
    </location>
</feature>
<dbReference type="Gene3D" id="1.20.1730.10">
    <property type="entry name" value="Sodium/glucose cotransporter"/>
    <property type="match status" value="1"/>
</dbReference>
<dbReference type="NCBIfam" id="NF046076">
    <property type="entry name" value="monocarbox_MctP"/>
    <property type="match status" value="1"/>
</dbReference>
<evidence type="ECO:0000256" key="7">
    <source>
        <dbReference type="RuleBase" id="RU362091"/>
    </source>
</evidence>
<sequence length="572" mass="60665">MKDVNGVALAVFIFFFVLVTVMGFRAARWRKAANENSLDEWGLGGRSFGTWITWFLLGGDLYTAYTFVAVPAAIYAAGASGFFAVPYTILVYPLIFTFLPRLWSVSHRHGYVTTSDFVRGRFGSKGLSLAVALTGILATMPYIALQLVGIQAVLDVMGVGGSESTNWFIKDLPLLIAFGVLAAYTYSSGLRAPALIAFVKDALIYIVIAVAIIYIPIKLGGFDDIFAKAGDALAQENPATGKPRGELASGENAQWAYATLAIGSALALFMYPHSITATLSGKNRNVIRRNTTILPLYSLMLGFLALLGFMAIAAGTKVDNGQLAIPQLFEDMFPDWFTGVAFAAIGIGALVPAAIMSIAAANLFTRNIYKDFLKPDATAEQETKVSKLVSLLVKVGALVFVLGMDKTVAINFQLLGGIWILQTFPALVGGLFTRWFHRWALLAGWAVGMVYGTLAAYGVASPTQQHFGGSNDVIPGIGETGYIGVTAFVLNVAVTVVGTVVLRALRAPDGVDETRPEDYTADATEAGDGAAQAAGSTAHDSGASRTGQGRTDEGRTDDGKGEDPRVEAGAAN</sequence>
<organism evidence="10 11">
    <name type="scientific">Streptomyces tubbatahanensis</name>
    <dbReference type="NCBI Taxonomy" id="2923272"/>
    <lineage>
        <taxon>Bacteria</taxon>
        <taxon>Bacillati</taxon>
        <taxon>Actinomycetota</taxon>
        <taxon>Actinomycetes</taxon>
        <taxon>Kitasatosporales</taxon>
        <taxon>Streptomycetaceae</taxon>
        <taxon>Streptomyces</taxon>
    </lineage>
</organism>
<comment type="similarity">
    <text evidence="2 7">Belongs to the sodium:solute symporter (SSF) (TC 2.A.21) family.</text>
</comment>
<name>A0ABY3XWM4_9ACTN</name>
<dbReference type="Proteomes" id="UP001202244">
    <property type="component" value="Chromosome"/>
</dbReference>
<keyword evidence="6 9" id="KW-0472">Membrane</keyword>
<feature type="transmembrane region" description="Helical" evidence="9">
    <location>
        <begin position="48"/>
        <end position="68"/>
    </location>
</feature>
<feature type="transmembrane region" description="Helical" evidence="9">
    <location>
        <begin position="74"/>
        <end position="99"/>
    </location>
</feature>
<gene>
    <name evidence="10" type="ORF">MMF93_22170</name>
</gene>
<keyword evidence="4 9" id="KW-0812">Transmembrane</keyword>
<evidence type="ECO:0000256" key="5">
    <source>
        <dbReference type="ARBA" id="ARBA00022989"/>
    </source>
</evidence>
<evidence type="ECO:0000256" key="3">
    <source>
        <dbReference type="ARBA" id="ARBA00022448"/>
    </source>
</evidence>
<evidence type="ECO:0000256" key="6">
    <source>
        <dbReference type="ARBA" id="ARBA00023136"/>
    </source>
</evidence>
<keyword evidence="3" id="KW-0813">Transport</keyword>
<dbReference type="PANTHER" id="PTHR48086:SF8">
    <property type="entry name" value="MONOCARBOXYLIC ACID PERMEASE"/>
    <property type="match status" value="1"/>
</dbReference>
<feature type="transmembrane region" description="Helical" evidence="9">
    <location>
        <begin position="127"/>
        <end position="147"/>
    </location>
</feature>
<dbReference type="InterPro" id="IPR038377">
    <property type="entry name" value="Na/Glc_symporter_sf"/>
</dbReference>
<feature type="compositionally biased region" description="Low complexity" evidence="8">
    <location>
        <begin position="521"/>
        <end position="538"/>
    </location>
</feature>
<feature type="transmembrane region" description="Helical" evidence="9">
    <location>
        <begin position="480"/>
        <end position="505"/>
    </location>
</feature>
<feature type="transmembrane region" description="Helical" evidence="9">
    <location>
        <begin position="410"/>
        <end position="432"/>
    </location>
</feature>
<dbReference type="PROSITE" id="PS50283">
    <property type="entry name" value="NA_SOLUT_SYMP_3"/>
    <property type="match status" value="1"/>
</dbReference>
<dbReference type="CDD" id="cd10322">
    <property type="entry name" value="SLC5sbd"/>
    <property type="match status" value="1"/>
</dbReference>